<accession>A0A2T0ANT4</accession>
<evidence type="ECO:0000259" key="1">
    <source>
        <dbReference type="Pfam" id="PF00535"/>
    </source>
</evidence>
<dbReference type="EMBL" id="PVXM01000046">
    <property type="protein sequence ID" value="PRR70675.1"/>
    <property type="molecule type" value="Genomic_DNA"/>
</dbReference>
<dbReference type="Proteomes" id="UP000238415">
    <property type="component" value="Unassembled WGS sequence"/>
</dbReference>
<dbReference type="Gene3D" id="3.90.550.10">
    <property type="entry name" value="Spore Coat Polysaccharide Biosynthesis Protein SpsA, Chain A"/>
    <property type="match status" value="1"/>
</dbReference>
<keyword evidence="3" id="KW-1185">Reference proteome</keyword>
<dbReference type="RefSeq" id="WP_106005736.1">
    <property type="nucleotide sequence ID" value="NZ_CP136419.1"/>
</dbReference>
<reference evidence="2 3" key="1">
    <citation type="submission" date="2018-03" db="EMBL/GenBank/DDBJ databases">
        <title>Genome sequence of Moorella humiferrea DSM 23265.</title>
        <authorList>
            <person name="Poehlein A."/>
            <person name="Daniel R."/>
        </authorList>
    </citation>
    <scope>NUCLEOTIDE SEQUENCE [LARGE SCALE GENOMIC DNA]</scope>
    <source>
        <strain evidence="2 3">DSM 23265</strain>
    </source>
</reference>
<gene>
    <name evidence="2" type="ORF">MOHU_17820</name>
</gene>
<keyword evidence="2" id="KW-0808">Transferase</keyword>
<keyword evidence="2" id="KW-0328">Glycosyltransferase</keyword>
<dbReference type="SUPFAM" id="SSF53448">
    <property type="entry name" value="Nucleotide-diphospho-sugar transferases"/>
    <property type="match status" value="1"/>
</dbReference>
<evidence type="ECO:0000313" key="3">
    <source>
        <dbReference type="Proteomes" id="UP000238415"/>
    </source>
</evidence>
<organism evidence="2 3">
    <name type="scientific">Neomoorella humiferrea</name>
    <dbReference type="NCBI Taxonomy" id="676965"/>
    <lineage>
        <taxon>Bacteria</taxon>
        <taxon>Bacillati</taxon>
        <taxon>Bacillota</taxon>
        <taxon>Clostridia</taxon>
        <taxon>Neomoorellales</taxon>
        <taxon>Neomoorellaceae</taxon>
        <taxon>Neomoorella</taxon>
    </lineage>
</organism>
<feature type="domain" description="Glycosyltransferase 2-like" evidence="1">
    <location>
        <begin position="6"/>
        <end position="162"/>
    </location>
</feature>
<dbReference type="Pfam" id="PF00535">
    <property type="entry name" value="Glycos_transf_2"/>
    <property type="match status" value="1"/>
</dbReference>
<evidence type="ECO:0000313" key="2">
    <source>
        <dbReference type="EMBL" id="PRR70675.1"/>
    </source>
</evidence>
<dbReference type="OrthoDB" id="9810303at2"/>
<dbReference type="InterPro" id="IPR029044">
    <property type="entry name" value="Nucleotide-diphossugar_trans"/>
</dbReference>
<dbReference type="InterPro" id="IPR001173">
    <property type="entry name" value="Glyco_trans_2-like"/>
</dbReference>
<dbReference type="PANTHER" id="PTHR48090">
    <property type="entry name" value="UNDECAPRENYL-PHOSPHATE 4-DEOXY-4-FORMAMIDO-L-ARABINOSE TRANSFERASE-RELATED"/>
    <property type="match status" value="1"/>
</dbReference>
<proteinExistence type="predicted"/>
<dbReference type="InterPro" id="IPR050256">
    <property type="entry name" value="Glycosyltransferase_2"/>
</dbReference>
<dbReference type="PANTHER" id="PTHR48090:SF7">
    <property type="entry name" value="RFBJ PROTEIN"/>
    <property type="match status" value="1"/>
</dbReference>
<protein>
    <submittedName>
        <fullName evidence="2">Undecaprenyl-phosphate mannosyltransferase</fullName>
        <ecNumber evidence="2">2.4.1.54</ecNumber>
    </submittedName>
</protein>
<dbReference type="EC" id="2.4.1.54" evidence="2"/>
<comment type="caution">
    <text evidence="2">The sequence shown here is derived from an EMBL/GenBank/DDBJ whole genome shotgun (WGS) entry which is preliminary data.</text>
</comment>
<dbReference type="CDD" id="cd04179">
    <property type="entry name" value="DPM_DPG-synthase_like"/>
    <property type="match status" value="1"/>
</dbReference>
<dbReference type="GO" id="GO:0047267">
    <property type="term" value="F:undecaprenyl-phosphate mannosyltransferase activity"/>
    <property type="evidence" value="ECO:0007669"/>
    <property type="project" value="UniProtKB-EC"/>
</dbReference>
<name>A0A2T0ANT4_9FIRM</name>
<dbReference type="AlphaFoldDB" id="A0A2T0ANT4"/>
<sequence length="238" mass="26571">MRVLAIVPAYNEEGNIDQVVKSIRRAQPEIDIVVVNDGSSDGTSRLARRAGATVLDLPVNLGIGGAVQTGYKYAEVHGYDVAVQIDGDGQHDPRDVTRLLEVLARGEADMVIGSRFVTDTGYQPPLDRKVGMKIFSFLISKIIRQPIRDTTSGYRAVNRRVIGLFAREYPTDYPEVEVLVLLHRYGFRIKEVPVTMAYRQSGSSSITLWRSIYYVAKVLLAILVMLTRPRTGSVFHEF</sequence>